<feature type="non-terminal residue" evidence="2">
    <location>
        <position position="1"/>
    </location>
</feature>
<gene>
    <name evidence="2" type="ORF">WMO26_12835</name>
</gene>
<keyword evidence="3" id="KW-1185">Reference proteome</keyword>
<sequence>SANKQIDEFKGMDIEGIRKAADDYKSKFEKAQKDAEEKAQAMQFDFALTNALAGAKAKNAKAVKALLDLDSLKLNGEEIVGLKEQIEKVRAENSYLFESDKKAPEVVRPTGGVAPTQTTEEAFGKMGYMARLALKKSNPNLYQELTKKEQ</sequence>
<reference evidence="2 3" key="1">
    <citation type="submission" date="2024-03" db="EMBL/GenBank/DDBJ databases">
        <title>Human intestinal bacterial collection.</title>
        <authorList>
            <person name="Pauvert C."/>
            <person name="Hitch T.C.A."/>
            <person name="Clavel T."/>
        </authorList>
    </citation>
    <scope>NUCLEOTIDE SEQUENCE [LARGE SCALE GENOMIC DNA]</scope>
    <source>
        <strain evidence="2 3">CLA-JM-H44</strain>
    </source>
</reference>
<keyword evidence="1" id="KW-0175">Coiled coil</keyword>
<feature type="coiled-coil region" evidence="1">
    <location>
        <begin position="14"/>
        <end position="41"/>
    </location>
</feature>
<dbReference type="RefSeq" id="WP_349220982.1">
    <property type="nucleotide sequence ID" value="NZ_JBBMFD010000037.1"/>
</dbReference>
<protein>
    <submittedName>
        <fullName evidence="2">Phage scaffolding protein</fullName>
    </submittedName>
</protein>
<dbReference type="InterPro" id="IPR009636">
    <property type="entry name" value="SCAF"/>
</dbReference>
<evidence type="ECO:0000313" key="2">
    <source>
        <dbReference type="EMBL" id="MEQ2441716.1"/>
    </source>
</evidence>
<accession>A0ABV1E5K1</accession>
<organism evidence="2 3">
    <name type="scientific">Solibaculum intestinale</name>
    <dbReference type="NCBI Taxonomy" id="3133165"/>
    <lineage>
        <taxon>Bacteria</taxon>
        <taxon>Bacillati</taxon>
        <taxon>Bacillota</taxon>
        <taxon>Clostridia</taxon>
        <taxon>Eubacteriales</taxon>
        <taxon>Oscillospiraceae</taxon>
        <taxon>Solibaculum</taxon>
    </lineage>
</organism>
<dbReference type="Proteomes" id="UP001489509">
    <property type="component" value="Unassembled WGS sequence"/>
</dbReference>
<comment type="caution">
    <text evidence="2">The sequence shown here is derived from an EMBL/GenBank/DDBJ whole genome shotgun (WGS) entry which is preliminary data.</text>
</comment>
<dbReference type="EMBL" id="JBBMFD010000037">
    <property type="protein sequence ID" value="MEQ2441716.1"/>
    <property type="molecule type" value="Genomic_DNA"/>
</dbReference>
<evidence type="ECO:0000313" key="3">
    <source>
        <dbReference type="Proteomes" id="UP001489509"/>
    </source>
</evidence>
<dbReference type="Pfam" id="PF06810">
    <property type="entry name" value="Phage_scaffold"/>
    <property type="match status" value="1"/>
</dbReference>
<name>A0ABV1E5K1_9FIRM</name>
<proteinExistence type="predicted"/>
<evidence type="ECO:0000256" key="1">
    <source>
        <dbReference type="SAM" id="Coils"/>
    </source>
</evidence>